<accession>A0A6H5IIV0</accession>
<dbReference type="EMBL" id="CADCXV010000854">
    <property type="protein sequence ID" value="CAB0037444.1"/>
    <property type="molecule type" value="Genomic_DNA"/>
</dbReference>
<reference evidence="1 2" key="1">
    <citation type="submission" date="2020-02" db="EMBL/GenBank/DDBJ databases">
        <authorList>
            <person name="Ferguson B K."/>
        </authorList>
    </citation>
    <scope>NUCLEOTIDE SEQUENCE [LARGE SCALE GENOMIC DNA]</scope>
</reference>
<gene>
    <name evidence="1" type="ORF">TBRA_LOCUS9273</name>
</gene>
<sequence>MKKTLILTFSINFHRETHGLHRSPTSVCIHPVRRIKLSLCLYQQHKTAASSAQIAITGKESSSVLFYFTTISTEFQKVVPSCSSSKTRAKRDPNLSNHAKERIVYYAQSCLNRRLRMTIGSSLRASSIADCTKLMIRAIFCNEKVSLASSFASFASSRAATANAVSKHERDRNIRHCKVATHGHRRRAVLLVAAAELFDTYGGRSIPYSPRENPARLMESFVTCCAGNKTVALLEVHVTTRVGVIHRYKFCPKMVISSVKGLINNTKLLWYEILYAACVDINDFFVQNEDDPKGYGTHRGSYSTCAVTLAAAVSTTAGGATRRSYGGIYIYTQCAQRSNQVRTIRNTKNSRKVKPRKTTSDWLILTTTPDASRLDTSTCAANCQQTVST</sequence>
<dbReference type="AlphaFoldDB" id="A0A6H5IIV0"/>
<name>A0A6H5IIV0_9HYME</name>
<evidence type="ECO:0000313" key="1">
    <source>
        <dbReference type="EMBL" id="CAB0037444.1"/>
    </source>
</evidence>
<protein>
    <submittedName>
        <fullName evidence="1">Uncharacterized protein</fullName>
    </submittedName>
</protein>
<evidence type="ECO:0000313" key="2">
    <source>
        <dbReference type="Proteomes" id="UP000479190"/>
    </source>
</evidence>
<keyword evidence="2" id="KW-1185">Reference proteome</keyword>
<proteinExistence type="predicted"/>
<dbReference type="Proteomes" id="UP000479190">
    <property type="component" value="Unassembled WGS sequence"/>
</dbReference>
<organism evidence="1 2">
    <name type="scientific">Trichogramma brassicae</name>
    <dbReference type="NCBI Taxonomy" id="86971"/>
    <lineage>
        <taxon>Eukaryota</taxon>
        <taxon>Metazoa</taxon>
        <taxon>Ecdysozoa</taxon>
        <taxon>Arthropoda</taxon>
        <taxon>Hexapoda</taxon>
        <taxon>Insecta</taxon>
        <taxon>Pterygota</taxon>
        <taxon>Neoptera</taxon>
        <taxon>Endopterygota</taxon>
        <taxon>Hymenoptera</taxon>
        <taxon>Apocrita</taxon>
        <taxon>Proctotrupomorpha</taxon>
        <taxon>Chalcidoidea</taxon>
        <taxon>Trichogrammatidae</taxon>
        <taxon>Trichogramma</taxon>
    </lineage>
</organism>